<feature type="compositionally biased region" description="Low complexity" evidence="1">
    <location>
        <begin position="121"/>
        <end position="134"/>
    </location>
</feature>
<evidence type="ECO:0000313" key="2">
    <source>
        <dbReference type="EMBL" id="GAF77546.1"/>
    </source>
</evidence>
<reference evidence="2" key="1">
    <citation type="journal article" date="2014" name="Front. Microbiol.">
        <title>High frequency of phylogenetically diverse reductive dehalogenase-homologous genes in deep subseafloor sedimentary metagenomes.</title>
        <authorList>
            <person name="Kawai M."/>
            <person name="Futagami T."/>
            <person name="Toyoda A."/>
            <person name="Takaki Y."/>
            <person name="Nishi S."/>
            <person name="Hori S."/>
            <person name="Arai W."/>
            <person name="Tsubouchi T."/>
            <person name="Morono Y."/>
            <person name="Uchiyama I."/>
            <person name="Ito T."/>
            <person name="Fujiyama A."/>
            <person name="Inagaki F."/>
            <person name="Takami H."/>
        </authorList>
    </citation>
    <scope>NUCLEOTIDE SEQUENCE</scope>
    <source>
        <strain evidence="2">Expedition CK06-06</strain>
    </source>
</reference>
<feature type="region of interest" description="Disordered" evidence="1">
    <location>
        <begin position="44"/>
        <end position="81"/>
    </location>
</feature>
<dbReference type="EMBL" id="BARS01001873">
    <property type="protein sequence ID" value="GAF77546.1"/>
    <property type="molecule type" value="Genomic_DNA"/>
</dbReference>
<name>X0SQY4_9ZZZZ</name>
<accession>X0SQY4</accession>
<organism evidence="2">
    <name type="scientific">marine sediment metagenome</name>
    <dbReference type="NCBI Taxonomy" id="412755"/>
    <lineage>
        <taxon>unclassified sequences</taxon>
        <taxon>metagenomes</taxon>
        <taxon>ecological metagenomes</taxon>
    </lineage>
</organism>
<protein>
    <submittedName>
        <fullName evidence="2">Uncharacterized protein</fullName>
    </submittedName>
</protein>
<feature type="compositionally biased region" description="Gly residues" evidence="1">
    <location>
        <begin position="60"/>
        <end position="81"/>
    </location>
</feature>
<evidence type="ECO:0000256" key="1">
    <source>
        <dbReference type="SAM" id="MobiDB-lite"/>
    </source>
</evidence>
<feature type="compositionally biased region" description="Gly residues" evidence="1">
    <location>
        <begin position="135"/>
        <end position="152"/>
    </location>
</feature>
<comment type="caution">
    <text evidence="2">The sequence shown here is derived from an EMBL/GenBank/DDBJ whole genome shotgun (WGS) entry which is preliminary data.</text>
</comment>
<proteinExistence type="predicted"/>
<gene>
    <name evidence="2" type="ORF">S01H1_03435</name>
</gene>
<feature type="region of interest" description="Disordered" evidence="1">
    <location>
        <begin position="118"/>
        <end position="152"/>
    </location>
</feature>
<feature type="non-terminal residue" evidence="2">
    <location>
        <position position="231"/>
    </location>
</feature>
<dbReference type="AlphaFoldDB" id="X0SQY4"/>
<feature type="compositionally biased region" description="Basic and acidic residues" evidence="1">
    <location>
        <begin position="44"/>
        <end position="55"/>
    </location>
</feature>
<sequence length="231" mass="21235">MAAPVGDAQSAVVGHVLCSFPVLSRLALTLGLLTVLLGGCGGRSELDPTSKEYGDVNRGGPTGSGGLLPTGGTGGVVSTGGSGGVIPTGGMGGVISTGGSGGVAPTGGTGGTGALGGTGAASGSAGSSGTAGSAGAAGQGGEAGAGGAAGAGGSVPEPCWAYTYGTAHEEEAGGVLPLSSGGVLLTGFHSAVDGDWDTLLLRVDADGNLLSTTSYGGSDRDWAGSLLDLGG</sequence>